<dbReference type="Gene3D" id="2.30.320.10">
    <property type="entry name" value="YwqG-like"/>
    <property type="match status" value="1"/>
</dbReference>
<dbReference type="RefSeq" id="WP_036870208.1">
    <property type="nucleotide sequence ID" value="NZ_UGTI01000001.1"/>
</dbReference>
<dbReference type="Proteomes" id="UP000254263">
    <property type="component" value="Unassembled WGS sequence"/>
</dbReference>
<name>A0A379DH60_9PORP</name>
<dbReference type="AlphaFoldDB" id="A0A379DH60"/>
<proteinExistence type="predicted"/>
<accession>A0A379DH60</accession>
<evidence type="ECO:0000313" key="2">
    <source>
        <dbReference type="Proteomes" id="UP000254263"/>
    </source>
</evidence>
<organism evidence="1 2">
    <name type="scientific">Porphyromonas macacae</name>
    <dbReference type="NCBI Taxonomy" id="28115"/>
    <lineage>
        <taxon>Bacteria</taxon>
        <taxon>Pseudomonadati</taxon>
        <taxon>Bacteroidota</taxon>
        <taxon>Bacteroidia</taxon>
        <taxon>Bacteroidales</taxon>
        <taxon>Porphyromonadaceae</taxon>
        <taxon>Porphyromonas</taxon>
    </lineage>
</organism>
<dbReference type="InterPro" id="IPR035948">
    <property type="entry name" value="YwqG-like_sf"/>
</dbReference>
<evidence type="ECO:0000313" key="1">
    <source>
        <dbReference type="EMBL" id="SUB77719.1"/>
    </source>
</evidence>
<reference evidence="1 2" key="1">
    <citation type="submission" date="2018-06" db="EMBL/GenBank/DDBJ databases">
        <authorList>
            <consortium name="Pathogen Informatics"/>
            <person name="Doyle S."/>
        </authorList>
    </citation>
    <scope>NUCLEOTIDE SEQUENCE [LARGE SCALE GENOMIC DNA]</scope>
    <source>
        <strain evidence="1 2">NCTC13100</strain>
    </source>
</reference>
<protein>
    <submittedName>
        <fullName evidence="1">Uncharacterized protein</fullName>
    </submittedName>
</protein>
<sequence>MWKTRLAFLGHKELLPSVSRWLQPCISLFLQDEPPALSNCWGSRMGGAAYAPQEVMAQLAALPYETVFVACIALTPVASFLPESSLPKNGWLYFFREKNGTKGMAFHYAGAVSAEPEGMKVSDPGMELTVGRGYTLSPHMEADTAISAIPADVCADIKAQATCYGMMLLPASDNWQNYILLLSLPGHRFYIEQAQLEKQNFSRLFCD</sequence>
<dbReference type="SUPFAM" id="SSF103032">
    <property type="entry name" value="Hypothetical protein YwqG"/>
    <property type="match status" value="1"/>
</dbReference>
<gene>
    <name evidence="1" type="ORF">NCTC13100_00858</name>
</gene>
<dbReference type="EMBL" id="UGTI01000001">
    <property type="protein sequence ID" value="SUB77719.1"/>
    <property type="molecule type" value="Genomic_DNA"/>
</dbReference>